<gene>
    <name evidence="2" type="ORF">Abiwalacus_08220</name>
</gene>
<keyword evidence="3" id="KW-1185">Reference proteome</keyword>
<evidence type="ECO:0000256" key="1">
    <source>
        <dbReference type="SAM" id="Phobius"/>
    </source>
</evidence>
<feature type="transmembrane region" description="Helical" evidence="1">
    <location>
        <begin position="21"/>
        <end position="42"/>
    </location>
</feature>
<keyword evidence="1" id="KW-0472">Membrane</keyword>
<sequence>MNETEHKRTVSEVPRHSWMKKMAIALGIILLASVSLNVVLWFETLEEVHTNISSVREELKQMGLWVRAFRESHGRLPSAREQVQYGMKEGRYEGLDMEVFEEDDGIQISFEMKDKYKGKYDVSGHRIVFDKELLKKWRREAEE</sequence>
<accession>A0ABN6QGW6</accession>
<protein>
    <submittedName>
        <fullName evidence="2">Uncharacterized protein</fullName>
    </submittedName>
</protein>
<keyword evidence="1" id="KW-1133">Transmembrane helix</keyword>
<proteinExistence type="predicted"/>
<organism evidence="2 3">
    <name type="scientific">Akkermansia biwaensis</name>
    <dbReference type="NCBI Taxonomy" id="2946555"/>
    <lineage>
        <taxon>Bacteria</taxon>
        <taxon>Pseudomonadati</taxon>
        <taxon>Verrucomicrobiota</taxon>
        <taxon>Verrucomicrobiia</taxon>
        <taxon>Verrucomicrobiales</taxon>
        <taxon>Akkermansiaceae</taxon>
        <taxon>Akkermansia</taxon>
    </lineage>
</organism>
<evidence type="ECO:0000313" key="2">
    <source>
        <dbReference type="EMBL" id="BDL43248.1"/>
    </source>
</evidence>
<evidence type="ECO:0000313" key="3">
    <source>
        <dbReference type="Proteomes" id="UP001062263"/>
    </source>
</evidence>
<reference evidence="2" key="1">
    <citation type="submission" date="2022-06" db="EMBL/GenBank/DDBJ databases">
        <title>Akkermansia biwalacus sp. nov., an anaerobic mucin-degrading bacterium isolated from human intestine.</title>
        <authorList>
            <person name="Kobayashi Y."/>
            <person name="Inoue S."/>
            <person name="Kawahara T."/>
            <person name="Kohda N."/>
        </authorList>
    </citation>
    <scope>NUCLEOTIDE SEQUENCE</scope>
    <source>
        <strain evidence="2">WON2089</strain>
    </source>
</reference>
<dbReference type="Proteomes" id="UP001062263">
    <property type="component" value="Chromosome"/>
</dbReference>
<dbReference type="EMBL" id="AP025943">
    <property type="protein sequence ID" value="BDL43248.1"/>
    <property type="molecule type" value="Genomic_DNA"/>
</dbReference>
<keyword evidence="1" id="KW-0812">Transmembrane</keyword>
<name>A0ABN6QGW6_9BACT</name>